<protein>
    <submittedName>
        <fullName evidence="2">Uncharacterized protein</fullName>
    </submittedName>
</protein>
<feature type="region of interest" description="Disordered" evidence="1">
    <location>
        <begin position="1"/>
        <end position="36"/>
    </location>
</feature>
<accession>U6SP64</accession>
<gene>
    <name evidence="2" type="ORF">A33I_14855</name>
</gene>
<evidence type="ECO:0000313" key="3">
    <source>
        <dbReference type="Proteomes" id="UP000017170"/>
    </source>
</evidence>
<sequence length="36" mass="4122">MFNSQKKEAIRLVSQINGHGHRNKKTDGSVSHQFKI</sequence>
<organism evidence="2 3">
    <name type="scientific">Alkalihalophilus marmarensis DSM 21297</name>
    <dbReference type="NCBI Taxonomy" id="1188261"/>
    <lineage>
        <taxon>Bacteria</taxon>
        <taxon>Bacillati</taxon>
        <taxon>Bacillota</taxon>
        <taxon>Bacilli</taxon>
        <taxon>Bacillales</taxon>
        <taxon>Bacillaceae</taxon>
        <taxon>Alkalihalophilus</taxon>
    </lineage>
</organism>
<proteinExistence type="predicted"/>
<dbReference type="AlphaFoldDB" id="U6SP64"/>
<dbReference type="Proteomes" id="UP000017170">
    <property type="component" value="Unassembled WGS sequence"/>
</dbReference>
<feature type="compositionally biased region" description="Basic and acidic residues" evidence="1">
    <location>
        <begin position="1"/>
        <end position="10"/>
    </location>
</feature>
<evidence type="ECO:0000313" key="2">
    <source>
        <dbReference type="EMBL" id="ERN52705.1"/>
    </source>
</evidence>
<keyword evidence="3" id="KW-1185">Reference proteome</keyword>
<name>U6SP64_9BACI</name>
<evidence type="ECO:0000256" key="1">
    <source>
        <dbReference type="SAM" id="MobiDB-lite"/>
    </source>
</evidence>
<reference evidence="2 3" key="1">
    <citation type="journal article" date="2013" name="Genome Announc.">
        <title>Genome Sequence of the Extreme Obligate Alkaliphile Bacillus marmarensis Strain DSM 21297.</title>
        <authorList>
            <person name="Wernick D.G."/>
            <person name="Choi K.Y."/>
            <person name="Tat C.A."/>
            <person name="Lafontaine Rivera J.G."/>
            <person name="Liao J.C."/>
        </authorList>
    </citation>
    <scope>NUCLEOTIDE SEQUENCE [LARGE SCALE GENOMIC DNA]</scope>
    <source>
        <strain evidence="2 3">DSM 21297</strain>
    </source>
</reference>
<comment type="caution">
    <text evidence="2">The sequence shown here is derived from an EMBL/GenBank/DDBJ whole genome shotgun (WGS) entry which is preliminary data.</text>
</comment>
<dbReference type="EMBL" id="ATAE01000032">
    <property type="protein sequence ID" value="ERN52705.1"/>
    <property type="molecule type" value="Genomic_DNA"/>
</dbReference>